<dbReference type="AlphaFoldDB" id="A0A2T6AVX0"/>
<proteinExistence type="predicted"/>
<protein>
    <submittedName>
        <fullName evidence="4">L-fucose mutarotase</fullName>
    </submittedName>
</protein>
<dbReference type="InterPro" id="IPR050443">
    <property type="entry name" value="RbsD/FucU_mutarotase"/>
</dbReference>
<dbReference type="GO" id="GO:0006004">
    <property type="term" value="P:fucose metabolic process"/>
    <property type="evidence" value="ECO:0007669"/>
    <property type="project" value="TreeGrafter"/>
</dbReference>
<name>A0A2T6AVX0_9RHOB</name>
<comment type="caution">
    <text evidence="4">The sequence shown here is derived from an EMBL/GenBank/DDBJ whole genome shotgun (WGS) entry which is preliminary data.</text>
</comment>
<gene>
    <name evidence="4" type="ORF">C8N34_111118</name>
</gene>
<evidence type="ECO:0000313" key="4">
    <source>
        <dbReference type="EMBL" id="PTX47962.1"/>
    </source>
</evidence>
<dbReference type="InterPro" id="IPR023750">
    <property type="entry name" value="RbsD-like_sf"/>
</dbReference>
<evidence type="ECO:0000256" key="2">
    <source>
        <dbReference type="ARBA" id="ARBA00023235"/>
    </source>
</evidence>
<dbReference type="InterPro" id="IPR007721">
    <property type="entry name" value="RbsD_FucU"/>
</dbReference>
<evidence type="ECO:0000256" key="3">
    <source>
        <dbReference type="ARBA" id="ARBA00036324"/>
    </source>
</evidence>
<reference evidence="4 5" key="1">
    <citation type="submission" date="2018-04" db="EMBL/GenBank/DDBJ databases">
        <title>Genomic Encyclopedia of Archaeal and Bacterial Type Strains, Phase II (KMG-II): from individual species to whole genera.</title>
        <authorList>
            <person name="Goeker M."/>
        </authorList>
    </citation>
    <scope>NUCLEOTIDE SEQUENCE [LARGE SCALE GENOMIC DNA]</scope>
    <source>
        <strain evidence="4 5">DSM 21823</strain>
    </source>
</reference>
<sequence>MLKGIDPRVTPDLLDVLMRMGHGDELAVVDSNYPAFALPTRSGRVVDLAGLDVVEGLRLITKLMPLDGFTDYGALWMERDGAGDRPDPVHVDALDVLRPALPEGAAARSIERQAFYAHAPGCYAVVRCTENRPFGCFILRMGVVF</sequence>
<dbReference type="Proteomes" id="UP000244224">
    <property type="component" value="Unassembled WGS sequence"/>
</dbReference>
<dbReference type="PANTHER" id="PTHR31690">
    <property type="entry name" value="FUCOSE MUTAROTASE"/>
    <property type="match status" value="1"/>
</dbReference>
<dbReference type="Pfam" id="PF05025">
    <property type="entry name" value="RbsD_FucU"/>
    <property type="match status" value="1"/>
</dbReference>
<dbReference type="SUPFAM" id="SSF102546">
    <property type="entry name" value="RbsD-like"/>
    <property type="match status" value="1"/>
</dbReference>
<comment type="catalytic activity">
    <reaction evidence="3">
        <text>alpha-L-fucose = beta-L-fucose</text>
        <dbReference type="Rhea" id="RHEA:25580"/>
        <dbReference type="ChEBI" id="CHEBI:42548"/>
        <dbReference type="ChEBI" id="CHEBI:42589"/>
        <dbReference type="EC" id="5.1.3.29"/>
    </reaction>
</comment>
<dbReference type="RefSeq" id="WP_108129738.1">
    <property type="nucleotide sequence ID" value="NZ_QBKP01000011.1"/>
</dbReference>
<accession>A0A2T6AVX0</accession>
<dbReference type="GO" id="GO:0036373">
    <property type="term" value="F:L-fucose mutarotase activity"/>
    <property type="evidence" value="ECO:0007669"/>
    <property type="project" value="UniProtKB-EC"/>
</dbReference>
<dbReference type="Gene3D" id="3.40.1650.10">
    <property type="entry name" value="RbsD-like domain"/>
    <property type="match status" value="1"/>
</dbReference>
<dbReference type="EMBL" id="QBKP01000011">
    <property type="protein sequence ID" value="PTX47962.1"/>
    <property type="molecule type" value="Genomic_DNA"/>
</dbReference>
<keyword evidence="5" id="KW-1185">Reference proteome</keyword>
<dbReference type="GO" id="GO:0042806">
    <property type="term" value="F:fucose binding"/>
    <property type="evidence" value="ECO:0007669"/>
    <property type="project" value="TreeGrafter"/>
</dbReference>
<dbReference type="GO" id="GO:0062193">
    <property type="term" value="F:D-ribose pyranase activity"/>
    <property type="evidence" value="ECO:0007669"/>
    <property type="project" value="UniProtKB-EC"/>
</dbReference>
<keyword evidence="2" id="KW-0413">Isomerase</keyword>
<comment type="catalytic activity">
    <reaction evidence="1">
        <text>beta-D-ribopyranose = beta-D-ribofuranose</text>
        <dbReference type="Rhea" id="RHEA:25432"/>
        <dbReference type="ChEBI" id="CHEBI:27476"/>
        <dbReference type="ChEBI" id="CHEBI:47002"/>
        <dbReference type="EC" id="5.4.99.62"/>
    </reaction>
</comment>
<organism evidence="4 5">
    <name type="scientific">Gemmobacter caeni</name>
    <dbReference type="NCBI Taxonomy" id="589035"/>
    <lineage>
        <taxon>Bacteria</taxon>
        <taxon>Pseudomonadati</taxon>
        <taxon>Pseudomonadota</taxon>
        <taxon>Alphaproteobacteria</taxon>
        <taxon>Rhodobacterales</taxon>
        <taxon>Paracoccaceae</taxon>
        <taxon>Gemmobacter</taxon>
    </lineage>
</organism>
<evidence type="ECO:0000256" key="1">
    <source>
        <dbReference type="ARBA" id="ARBA00000223"/>
    </source>
</evidence>
<dbReference type="PANTHER" id="PTHR31690:SF4">
    <property type="entry name" value="FUCOSE MUTAROTASE"/>
    <property type="match status" value="1"/>
</dbReference>
<evidence type="ECO:0000313" key="5">
    <source>
        <dbReference type="Proteomes" id="UP000244224"/>
    </source>
</evidence>
<dbReference type="OrthoDB" id="7947972at2"/>